<dbReference type="GO" id="GO:0005886">
    <property type="term" value="C:plasma membrane"/>
    <property type="evidence" value="ECO:0007669"/>
    <property type="project" value="UniProtKB-SubCell"/>
</dbReference>
<dbReference type="SUPFAM" id="SSF161098">
    <property type="entry name" value="MetI-like"/>
    <property type="match status" value="1"/>
</dbReference>
<reference evidence="9 10" key="1">
    <citation type="submission" date="2020-08" db="EMBL/GenBank/DDBJ databases">
        <title>Cohnella phylogeny.</title>
        <authorList>
            <person name="Dunlap C."/>
        </authorList>
    </citation>
    <scope>NUCLEOTIDE SEQUENCE [LARGE SCALE GENOMIC DNA]</scope>
    <source>
        <strain evidence="9 10">CBP 2801</strain>
    </source>
</reference>
<feature type="transmembrane region" description="Helical" evidence="7">
    <location>
        <begin position="256"/>
        <end position="276"/>
    </location>
</feature>
<evidence type="ECO:0000256" key="7">
    <source>
        <dbReference type="SAM" id="Phobius"/>
    </source>
</evidence>
<feature type="transmembrane region" description="Helical" evidence="7">
    <location>
        <begin position="70"/>
        <end position="96"/>
    </location>
</feature>
<name>A0A7X0VXH6_9BACL</name>
<proteinExistence type="predicted"/>
<sequence length="291" mass="33019">MIHKKLTLFDGVMNVVSVVLIIVFLFPFYYMLVYSLSDSQMISRHLSFVPIGFTFQNYVDILNSPEIVKAFIVSAMRAVIGTVITLICCTSVAYFVTKKELPMRKTMYRLIVMTMYLSAGIIPWYITMMKYGLKNNFLLYILPSAVSAYFIILIKTYIESIPSSLEESASVDGAGILVILVRIIFPLCLPIIAAVTVFSAVNQWNSWWDNMMLVFKPNLKTLQYALYQYLQMASPRITSIQHAGELLNRVPPNANTIKITISMVTIIPIFVVYPFMQKYFINGIMLGAVKG</sequence>
<comment type="subcellular location">
    <subcellularLocation>
        <location evidence="1">Cell membrane</location>
        <topology evidence="1">Multi-pass membrane protein</topology>
    </subcellularLocation>
</comment>
<keyword evidence="6 7" id="KW-0472">Membrane</keyword>
<evidence type="ECO:0000256" key="2">
    <source>
        <dbReference type="ARBA" id="ARBA00022448"/>
    </source>
</evidence>
<dbReference type="PANTHER" id="PTHR43744">
    <property type="entry name" value="ABC TRANSPORTER PERMEASE PROTEIN MG189-RELATED-RELATED"/>
    <property type="match status" value="1"/>
</dbReference>
<feature type="transmembrane region" description="Helical" evidence="7">
    <location>
        <begin position="12"/>
        <end position="32"/>
    </location>
</feature>
<dbReference type="PROSITE" id="PS50928">
    <property type="entry name" value="ABC_TM1"/>
    <property type="match status" value="1"/>
</dbReference>
<dbReference type="EMBL" id="JACJVO010000032">
    <property type="protein sequence ID" value="MBB6734031.1"/>
    <property type="molecule type" value="Genomic_DNA"/>
</dbReference>
<dbReference type="RefSeq" id="WP_185131695.1">
    <property type="nucleotide sequence ID" value="NZ_JACJVO010000032.1"/>
</dbReference>
<accession>A0A7X0VXH6</accession>
<dbReference type="Gene3D" id="1.10.3720.10">
    <property type="entry name" value="MetI-like"/>
    <property type="match status" value="1"/>
</dbReference>
<feature type="transmembrane region" description="Helical" evidence="7">
    <location>
        <begin position="179"/>
        <end position="201"/>
    </location>
</feature>
<evidence type="ECO:0000256" key="4">
    <source>
        <dbReference type="ARBA" id="ARBA00022692"/>
    </source>
</evidence>
<organism evidence="9 10">
    <name type="scientific">Cohnella zeiphila</name>
    <dbReference type="NCBI Taxonomy" id="2761120"/>
    <lineage>
        <taxon>Bacteria</taxon>
        <taxon>Bacillati</taxon>
        <taxon>Bacillota</taxon>
        <taxon>Bacilli</taxon>
        <taxon>Bacillales</taxon>
        <taxon>Paenibacillaceae</taxon>
        <taxon>Cohnella</taxon>
    </lineage>
</organism>
<dbReference type="PANTHER" id="PTHR43744:SF9">
    <property type="entry name" value="POLYGALACTURONAN_RHAMNOGALACTURONAN TRANSPORT SYSTEM PERMEASE PROTEIN YTCP"/>
    <property type="match status" value="1"/>
</dbReference>
<feature type="transmembrane region" description="Helical" evidence="7">
    <location>
        <begin position="138"/>
        <end position="158"/>
    </location>
</feature>
<evidence type="ECO:0000256" key="3">
    <source>
        <dbReference type="ARBA" id="ARBA00022475"/>
    </source>
</evidence>
<gene>
    <name evidence="9" type="ORF">H7C18_24220</name>
</gene>
<evidence type="ECO:0000259" key="8">
    <source>
        <dbReference type="PROSITE" id="PS50928"/>
    </source>
</evidence>
<feature type="transmembrane region" description="Helical" evidence="7">
    <location>
        <begin position="108"/>
        <end position="126"/>
    </location>
</feature>
<keyword evidence="10" id="KW-1185">Reference proteome</keyword>
<comment type="caution">
    <text evidence="9">The sequence shown here is derived from an EMBL/GenBank/DDBJ whole genome shotgun (WGS) entry which is preliminary data.</text>
</comment>
<dbReference type="InterPro" id="IPR035906">
    <property type="entry name" value="MetI-like_sf"/>
</dbReference>
<dbReference type="AlphaFoldDB" id="A0A7X0VXH6"/>
<keyword evidence="2" id="KW-0813">Transport</keyword>
<keyword evidence="5 7" id="KW-1133">Transmembrane helix</keyword>
<dbReference type="Proteomes" id="UP000564644">
    <property type="component" value="Unassembled WGS sequence"/>
</dbReference>
<keyword evidence="4 7" id="KW-0812">Transmembrane</keyword>
<evidence type="ECO:0000256" key="5">
    <source>
        <dbReference type="ARBA" id="ARBA00022989"/>
    </source>
</evidence>
<protein>
    <submittedName>
        <fullName evidence="9">Carbohydrate ABC transporter permease</fullName>
    </submittedName>
</protein>
<evidence type="ECO:0000313" key="10">
    <source>
        <dbReference type="Proteomes" id="UP000564644"/>
    </source>
</evidence>
<dbReference type="CDD" id="cd06261">
    <property type="entry name" value="TM_PBP2"/>
    <property type="match status" value="1"/>
</dbReference>
<evidence type="ECO:0000256" key="6">
    <source>
        <dbReference type="ARBA" id="ARBA00023136"/>
    </source>
</evidence>
<evidence type="ECO:0000313" key="9">
    <source>
        <dbReference type="EMBL" id="MBB6734031.1"/>
    </source>
</evidence>
<keyword evidence="3" id="KW-1003">Cell membrane</keyword>
<dbReference type="InterPro" id="IPR000515">
    <property type="entry name" value="MetI-like"/>
</dbReference>
<feature type="domain" description="ABC transmembrane type-1" evidence="8">
    <location>
        <begin position="71"/>
        <end position="276"/>
    </location>
</feature>
<dbReference type="GO" id="GO:0055085">
    <property type="term" value="P:transmembrane transport"/>
    <property type="evidence" value="ECO:0007669"/>
    <property type="project" value="InterPro"/>
</dbReference>
<evidence type="ECO:0000256" key="1">
    <source>
        <dbReference type="ARBA" id="ARBA00004651"/>
    </source>
</evidence>